<keyword evidence="2" id="KW-1185">Reference proteome</keyword>
<evidence type="ECO:0000313" key="2">
    <source>
        <dbReference type="Proteomes" id="UP000032568"/>
    </source>
</evidence>
<dbReference type="Proteomes" id="UP000032568">
    <property type="component" value="Chromosome pTact"/>
</dbReference>
<dbReference type="RefSeq" id="WP_160298281.1">
    <property type="nucleotide sequence ID" value="NZ_CP059736.1"/>
</dbReference>
<dbReference type="AlphaFoldDB" id="A0AAF0C6K1"/>
<proteinExistence type="predicted"/>
<dbReference type="KEGG" id="tact:SG35_028575"/>
<organism evidence="1 2">
    <name type="scientific">Thalassomonas actiniarum</name>
    <dbReference type="NCBI Taxonomy" id="485447"/>
    <lineage>
        <taxon>Bacteria</taxon>
        <taxon>Pseudomonadati</taxon>
        <taxon>Pseudomonadota</taxon>
        <taxon>Gammaproteobacteria</taxon>
        <taxon>Alteromonadales</taxon>
        <taxon>Colwelliaceae</taxon>
        <taxon>Thalassomonas</taxon>
    </lineage>
</organism>
<protein>
    <submittedName>
        <fullName evidence="1">Uncharacterized protein</fullName>
    </submittedName>
</protein>
<evidence type="ECO:0000313" key="1">
    <source>
        <dbReference type="EMBL" id="WDE02371.1"/>
    </source>
</evidence>
<dbReference type="EMBL" id="CP059736">
    <property type="protein sequence ID" value="WDE02371.1"/>
    <property type="molecule type" value="Genomic_DNA"/>
</dbReference>
<accession>A0AAF0C6K1</accession>
<gene>
    <name evidence="1" type="ORF">SG35_028575</name>
</gene>
<sequence length="45" mass="4946">MNSDTKKPAGKEKIVRVSKKDKANLEGATSWAVLVAEEQKENSTK</sequence>
<reference evidence="1 2" key="2">
    <citation type="journal article" date="2022" name="Mar. Drugs">
        <title>Bioassay-Guided Fractionation Leads to the Detection of Cholic Acid Generated by the Rare Thalassomonas sp.</title>
        <authorList>
            <person name="Pheiffer F."/>
            <person name="Schneider Y.K."/>
            <person name="Hansen E.H."/>
            <person name="Andersen J.H."/>
            <person name="Isaksson J."/>
            <person name="Busche T."/>
            <person name="R C."/>
            <person name="Kalinowski J."/>
            <person name="Zyl L.V."/>
            <person name="Trindade M."/>
        </authorList>
    </citation>
    <scope>NUCLEOTIDE SEQUENCE [LARGE SCALE GENOMIC DNA]</scope>
    <source>
        <strain evidence="1 2">A5K-106</strain>
    </source>
</reference>
<reference evidence="1 2" key="1">
    <citation type="journal article" date="2015" name="Genome Announc.">
        <title>Draft Genome Sequences of Marine Isolates of Thalassomonas viridans and Thalassomonas actiniarum.</title>
        <authorList>
            <person name="Olonade I."/>
            <person name="van Zyl L.J."/>
            <person name="Trindade M."/>
        </authorList>
    </citation>
    <scope>NUCLEOTIDE SEQUENCE [LARGE SCALE GENOMIC DNA]</scope>
    <source>
        <strain evidence="1 2">A5K-106</strain>
    </source>
</reference>
<name>A0AAF0C6K1_9GAMM</name>